<dbReference type="SUPFAM" id="SSF49562">
    <property type="entry name" value="C2 domain (Calcium/lipid-binding domain, CaLB)"/>
    <property type="match status" value="1"/>
</dbReference>
<proteinExistence type="predicted"/>
<dbReference type="VEuPathDB" id="FungiDB:AB675_738"/>
<feature type="compositionally biased region" description="Basic and acidic residues" evidence="1">
    <location>
        <begin position="538"/>
        <end position="549"/>
    </location>
</feature>
<evidence type="ECO:0000259" key="2">
    <source>
        <dbReference type="PROSITE" id="PS50004"/>
    </source>
</evidence>
<evidence type="ECO:0000313" key="3">
    <source>
        <dbReference type="EMBL" id="KPI46001.1"/>
    </source>
</evidence>
<dbReference type="OrthoDB" id="73919at2759"/>
<dbReference type="Pfam" id="PF00168">
    <property type="entry name" value="C2"/>
    <property type="match status" value="1"/>
</dbReference>
<feature type="compositionally biased region" description="Low complexity" evidence="1">
    <location>
        <begin position="522"/>
        <end position="532"/>
    </location>
</feature>
<feature type="compositionally biased region" description="Basic and acidic residues" evidence="1">
    <location>
        <begin position="427"/>
        <end position="449"/>
    </location>
</feature>
<protein>
    <recommendedName>
        <fullName evidence="2">C2 domain-containing protein</fullName>
    </recommendedName>
</protein>
<dbReference type="EMBL" id="LFJN01000001">
    <property type="protein sequence ID" value="KPI46001.1"/>
    <property type="molecule type" value="Genomic_DNA"/>
</dbReference>
<feature type="region of interest" description="Disordered" evidence="1">
    <location>
        <begin position="504"/>
        <end position="643"/>
    </location>
</feature>
<reference evidence="3 4" key="1">
    <citation type="submission" date="2015-06" db="EMBL/GenBank/DDBJ databases">
        <title>Draft genome of the ant-associated black yeast Phialophora attae CBS 131958.</title>
        <authorList>
            <person name="Moreno L.F."/>
            <person name="Stielow B.J."/>
            <person name="de Hoog S."/>
            <person name="Vicente V.A."/>
            <person name="Weiss V.A."/>
            <person name="de Vries M."/>
            <person name="Cruz L.M."/>
            <person name="Souza E.M."/>
        </authorList>
    </citation>
    <scope>NUCLEOTIDE SEQUENCE [LARGE SCALE GENOMIC DNA]</scope>
    <source>
        <strain evidence="3 4">CBS 131958</strain>
    </source>
</reference>
<feature type="region of interest" description="Disordered" evidence="1">
    <location>
        <begin position="1"/>
        <end position="63"/>
    </location>
</feature>
<dbReference type="Proteomes" id="UP000038010">
    <property type="component" value="Unassembled WGS sequence"/>
</dbReference>
<dbReference type="InterPro" id="IPR035892">
    <property type="entry name" value="C2_domain_sf"/>
</dbReference>
<comment type="caution">
    <text evidence="3">The sequence shown here is derived from an EMBL/GenBank/DDBJ whole genome shotgun (WGS) entry which is preliminary data.</text>
</comment>
<evidence type="ECO:0000313" key="4">
    <source>
        <dbReference type="Proteomes" id="UP000038010"/>
    </source>
</evidence>
<organism evidence="3 4">
    <name type="scientific">Cyphellophora attinorum</name>
    <dbReference type="NCBI Taxonomy" id="1664694"/>
    <lineage>
        <taxon>Eukaryota</taxon>
        <taxon>Fungi</taxon>
        <taxon>Dikarya</taxon>
        <taxon>Ascomycota</taxon>
        <taxon>Pezizomycotina</taxon>
        <taxon>Eurotiomycetes</taxon>
        <taxon>Chaetothyriomycetidae</taxon>
        <taxon>Chaetothyriales</taxon>
        <taxon>Cyphellophoraceae</taxon>
        <taxon>Cyphellophora</taxon>
    </lineage>
</organism>
<dbReference type="STRING" id="1664694.A0A0N0NS97"/>
<dbReference type="GeneID" id="28739623"/>
<dbReference type="GO" id="GO:0010628">
    <property type="term" value="P:positive regulation of gene expression"/>
    <property type="evidence" value="ECO:0007669"/>
    <property type="project" value="TreeGrafter"/>
</dbReference>
<dbReference type="RefSeq" id="XP_018005964.1">
    <property type="nucleotide sequence ID" value="XM_018147754.1"/>
</dbReference>
<accession>A0A0N0NS97</accession>
<dbReference type="InterPro" id="IPR000008">
    <property type="entry name" value="C2_dom"/>
</dbReference>
<feature type="compositionally biased region" description="Basic and acidic residues" evidence="1">
    <location>
        <begin position="22"/>
        <end position="38"/>
    </location>
</feature>
<keyword evidence="4" id="KW-1185">Reference proteome</keyword>
<dbReference type="PANTHER" id="PTHR47800:SF5">
    <property type="entry name" value="FER-1-LIKE PROTEIN 6"/>
    <property type="match status" value="1"/>
</dbReference>
<dbReference type="AlphaFoldDB" id="A0A0N0NS97"/>
<dbReference type="PANTHER" id="PTHR47800">
    <property type="entry name" value="C2 DOMAIN-CONTAINING PROTEIN"/>
    <property type="match status" value="1"/>
</dbReference>
<gene>
    <name evidence="3" type="ORF">AB675_738</name>
</gene>
<dbReference type="SMART" id="SM00239">
    <property type="entry name" value="C2"/>
    <property type="match status" value="1"/>
</dbReference>
<feature type="region of interest" description="Disordered" evidence="1">
    <location>
        <begin position="411"/>
        <end position="449"/>
    </location>
</feature>
<dbReference type="PROSITE" id="PS50004">
    <property type="entry name" value="C2"/>
    <property type="match status" value="1"/>
</dbReference>
<dbReference type="Gene3D" id="2.60.40.150">
    <property type="entry name" value="C2 domain"/>
    <property type="match status" value="1"/>
</dbReference>
<evidence type="ECO:0000256" key="1">
    <source>
        <dbReference type="SAM" id="MobiDB-lite"/>
    </source>
</evidence>
<feature type="compositionally biased region" description="Polar residues" evidence="1">
    <location>
        <begin position="580"/>
        <end position="591"/>
    </location>
</feature>
<feature type="domain" description="C2" evidence="2">
    <location>
        <begin position="51"/>
        <end position="181"/>
    </location>
</feature>
<sequence length="643" mass="72733">MADAEDSNPVLRHARGQGVDRVGAKVIDKTNKFQENHSKPQKSNTNESKKGPPGGFDSTPIQSAPPGYRIKITFHRAENLPFADFAGMTADPYIVGVLKTSLPKRHKQDPDLTIRTPTIHKNTNPEWNTEWIIENVPASGFYLKCRIYDEDPADHDDRLGNVHVNVSGISESWKGFREQKYDLKKRVGSKRAYTFRGCAALFSKSVKFGGNLTVSVENLGRSPTEDGGRAYTLGPLAWSRHFSPLIGRLTGTKDRAEEKDGKPGVSKYNFQAVQVQLAGPVPAELYHRYVEFKPFVAGMFTDKSLRGRILNRALHHQHARIYNFDKSTQYGHFDKPNIEMTKRFLEYLQYDHGGRIFTYVLTLDGQFRFTETGKEFGIDLLSKHTMHSDVSIYIAFSGEFFIRRLKHAHHHHQRGDSDGANSQESDNEVRPPEKDDVESNRSKDENAKLQDPKYYELIIDNDSGTYRPNAKLLPQLRDFFASNYPGLKVMTLDCKEDEEKMNKLKDEQREAKKKSGNQITYMQNNSMSSLSSSDEEQLNERAEGREHEHKYKQKYHAYLDGGEDLHHDDGGITKPEPSDLSGSTQPAGQQDRTAENDRASASNEKSAADLPSVEPGRVESSTCASIRRWASMSSSRLRTRAGR</sequence>
<name>A0A0N0NS97_9EURO</name>